<dbReference type="Proteomes" id="UP000635726">
    <property type="component" value="Unassembled WGS sequence"/>
</dbReference>
<dbReference type="AlphaFoldDB" id="A0A917PB82"/>
<organism evidence="5 6">
    <name type="scientific">Deinococcus aquiradiocola</name>
    <dbReference type="NCBI Taxonomy" id="393059"/>
    <lineage>
        <taxon>Bacteria</taxon>
        <taxon>Thermotogati</taxon>
        <taxon>Deinococcota</taxon>
        <taxon>Deinococci</taxon>
        <taxon>Deinococcales</taxon>
        <taxon>Deinococcaceae</taxon>
        <taxon>Deinococcus</taxon>
    </lineage>
</organism>
<gene>
    <name evidence="5" type="ORF">GCM10008939_12470</name>
</gene>
<keyword evidence="2" id="KW-0186">Copper</keyword>
<reference evidence="5" key="1">
    <citation type="journal article" date="2014" name="Int. J. Syst. Evol. Microbiol.">
        <title>Complete genome sequence of Corynebacterium casei LMG S-19264T (=DSM 44701T), isolated from a smear-ripened cheese.</title>
        <authorList>
            <consortium name="US DOE Joint Genome Institute (JGI-PGF)"/>
            <person name="Walter F."/>
            <person name="Albersmeier A."/>
            <person name="Kalinowski J."/>
            <person name="Ruckert C."/>
        </authorList>
    </citation>
    <scope>NUCLEOTIDE SEQUENCE</scope>
    <source>
        <strain evidence="5">JCM 14371</strain>
    </source>
</reference>
<evidence type="ECO:0000313" key="5">
    <source>
        <dbReference type="EMBL" id="GGJ69583.1"/>
    </source>
</evidence>
<evidence type="ECO:0000259" key="4">
    <source>
        <dbReference type="Pfam" id="PF00127"/>
    </source>
</evidence>
<evidence type="ECO:0000313" key="6">
    <source>
        <dbReference type="Proteomes" id="UP000635726"/>
    </source>
</evidence>
<protein>
    <recommendedName>
        <fullName evidence="4">Blue (type 1) copper domain-containing protein</fullName>
    </recommendedName>
</protein>
<feature type="chain" id="PRO_5037895215" description="Blue (type 1) copper domain-containing protein" evidence="3">
    <location>
        <begin position="23"/>
        <end position="125"/>
    </location>
</feature>
<feature type="domain" description="Blue (type 1) copper" evidence="4">
    <location>
        <begin position="50"/>
        <end position="123"/>
    </location>
</feature>
<evidence type="ECO:0000256" key="1">
    <source>
        <dbReference type="ARBA" id="ARBA00022723"/>
    </source>
</evidence>
<keyword evidence="1" id="KW-0479">Metal-binding</keyword>
<keyword evidence="6" id="KW-1185">Reference proteome</keyword>
<name>A0A917PB82_9DEIO</name>
<keyword evidence="3" id="KW-0732">Signal</keyword>
<dbReference type="InterPro" id="IPR000923">
    <property type="entry name" value="BlueCu_1"/>
</dbReference>
<comment type="caution">
    <text evidence="5">The sequence shown here is derived from an EMBL/GenBank/DDBJ whole genome shotgun (WGS) entry which is preliminary data.</text>
</comment>
<dbReference type="GO" id="GO:0009055">
    <property type="term" value="F:electron transfer activity"/>
    <property type="evidence" value="ECO:0007669"/>
    <property type="project" value="InterPro"/>
</dbReference>
<reference evidence="5" key="2">
    <citation type="submission" date="2020-09" db="EMBL/GenBank/DDBJ databases">
        <authorList>
            <person name="Sun Q."/>
            <person name="Ohkuma M."/>
        </authorList>
    </citation>
    <scope>NUCLEOTIDE SEQUENCE</scope>
    <source>
        <strain evidence="5">JCM 14371</strain>
    </source>
</reference>
<feature type="signal peptide" evidence="3">
    <location>
        <begin position="1"/>
        <end position="22"/>
    </location>
</feature>
<dbReference type="GO" id="GO:0005507">
    <property type="term" value="F:copper ion binding"/>
    <property type="evidence" value="ECO:0007669"/>
    <property type="project" value="InterPro"/>
</dbReference>
<accession>A0A917PB82</accession>
<dbReference type="Gene3D" id="2.60.40.420">
    <property type="entry name" value="Cupredoxins - blue copper proteins"/>
    <property type="match status" value="1"/>
</dbReference>
<dbReference type="SUPFAM" id="SSF49503">
    <property type="entry name" value="Cupredoxins"/>
    <property type="match status" value="1"/>
</dbReference>
<dbReference type="EMBL" id="BMOE01000003">
    <property type="protein sequence ID" value="GGJ69583.1"/>
    <property type="molecule type" value="Genomic_DNA"/>
</dbReference>
<dbReference type="Pfam" id="PF00127">
    <property type="entry name" value="Copper-bind"/>
    <property type="match status" value="1"/>
</dbReference>
<dbReference type="InterPro" id="IPR008972">
    <property type="entry name" value="Cupredoxin"/>
</dbReference>
<proteinExistence type="predicted"/>
<evidence type="ECO:0000256" key="2">
    <source>
        <dbReference type="ARBA" id="ARBA00023008"/>
    </source>
</evidence>
<dbReference type="RefSeq" id="WP_229670821.1">
    <property type="nucleotide sequence ID" value="NZ_BMOE01000003.1"/>
</dbReference>
<sequence length="125" mass="13067">MNIQRTAGALLAVTLFITAAGAQGSAPTPAKPTVVQVNLNEWTMGLESMKVTGPVTFAVTNTGKYPHALAVEGKIGGKDFEISTGWLKAGEKTTLTIDLPAGTYNAYCPVPGHEGKGMKSDLTFQ</sequence>
<evidence type="ECO:0000256" key="3">
    <source>
        <dbReference type="SAM" id="SignalP"/>
    </source>
</evidence>